<dbReference type="EMBL" id="LHZB01000118">
    <property type="protein sequence ID" value="KXU99992.1"/>
    <property type="molecule type" value="Genomic_DNA"/>
</dbReference>
<accession>A0A149QRR4</accession>
<protein>
    <submittedName>
        <fullName evidence="1">Uncharacterized protein</fullName>
    </submittedName>
</protein>
<dbReference type="PATRIC" id="fig|442.7.peg.3263"/>
<gene>
    <name evidence="1" type="ORF">AD929_12235</name>
</gene>
<dbReference type="AlphaFoldDB" id="A0A149QRR4"/>
<reference evidence="1 2" key="1">
    <citation type="submission" date="2015-06" db="EMBL/GenBank/DDBJ databases">
        <title>Improved classification and identification of acetic acid bacteria using matrix-assisted laser desorption/ionization time-of-flight mass spectrometry; Gluconobacter nephelii and Gluconobacter uchimurae are later heterotypic synonyms of Gluconobacter japonicus and Gluconobacter oxydans, respectively.</title>
        <authorList>
            <person name="Li L."/>
            <person name="Cleenwerck I."/>
            <person name="De Vuyst L."/>
            <person name="Vandamme P."/>
        </authorList>
    </citation>
    <scope>NUCLEOTIDE SEQUENCE [LARGE SCALE GENOMIC DNA]</scope>
    <source>
        <strain evidence="1 2">LMG 1764</strain>
    </source>
</reference>
<evidence type="ECO:0000313" key="1">
    <source>
        <dbReference type="EMBL" id="KXU99992.1"/>
    </source>
</evidence>
<proteinExistence type="predicted"/>
<sequence>MSSLPKLFITVVTDGNPALVDARQAAVRNAGVLVEAVRISERRRGVSPEVGGPEVGGPEVGGQLTAPQADAVVLDEAFTHHGAHVQTMDATAGMYALLPVPRIYEMSDEQFFAKLCEEDDVLKMCCRTTWQGKNPVSPDARANFVRLFPTLSSFIAARMAHVNSRRLESLALRWEGMPSVMTGATIMDAPPADDTIVYLPSPHRGFFRWSEAPVVLREFGYSALNAILHEPGEEREEAHTRWLGHLDRMMETTGPNFAFGTRMAPLAVRRPALERLFGQWLTQYRQYLRDEGCLRDADRSTVWGCPEPLAWGVALQCVTACCGLLPQFEIADMVDSMPRVAEACEDIATLLGWFRDARMVKGPSGEPELPEIVPPLTDEEYERVAKVCEGALVPIPDLTTVYRFSDLLTSDDLLSRARLVHASLLLEAARLRDGHFGPWEKARFTAQAHAMHCRVAKAMEGWRPRGALTKEG</sequence>
<evidence type="ECO:0000313" key="2">
    <source>
        <dbReference type="Proteomes" id="UP000075573"/>
    </source>
</evidence>
<dbReference type="RefSeq" id="WP_062497231.1">
    <property type="nucleotide sequence ID" value="NZ_LHZB01000118.1"/>
</dbReference>
<dbReference type="Proteomes" id="UP000075573">
    <property type="component" value="Unassembled WGS sequence"/>
</dbReference>
<name>A0A149QRR4_9PROT</name>
<comment type="caution">
    <text evidence="1">The sequence shown here is derived from an EMBL/GenBank/DDBJ whole genome shotgun (WGS) entry which is preliminary data.</text>
</comment>
<organism evidence="1 2">
    <name type="scientific">Gluconobacter potus</name>
    <dbReference type="NCBI Taxonomy" id="2724927"/>
    <lineage>
        <taxon>Bacteria</taxon>
        <taxon>Pseudomonadati</taxon>
        <taxon>Pseudomonadota</taxon>
        <taxon>Alphaproteobacteria</taxon>
        <taxon>Acetobacterales</taxon>
        <taxon>Acetobacteraceae</taxon>
        <taxon>Gluconobacter</taxon>
    </lineage>
</organism>